<dbReference type="EMBL" id="VSRR010047928">
    <property type="protein sequence ID" value="MPC78235.1"/>
    <property type="molecule type" value="Genomic_DNA"/>
</dbReference>
<reference evidence="1 2" key="1">
    <citation type="submission" date="2019-05" db="EMBL/GenBank/DDBJ databases">
        <title>Another draft genome of Portunus trituberculatus and its Hox gene families provides insights of decapod evolution.</title>
        <authorList>
            <person name="Jeong J.-H."/>
            <person name="Song I."/>
            <person name="Kim S."/>
            <person name="Choi T."/>
            <person name="Kim D."/>
            <person name="Ryu S."/>
            <person name="Kim W."/>
        </authorList>
    </citation>
    <scope>NUCLEOTIDE SEQUENCE [LARGE SCALE GENOMIC DNA]</scope>
    <source>
        <tissue evidence="1">Muscle</tissue>
    </source>
</reference>
<dbReference type="Proteomes" id="UP000324222">
    <property type="component" value="Unassembled WGS sequence"/>
</dbReference>
<sequence>MFTPIRLVWTPMPDYAPTPPKKRKNSILQEKVEATLDAEILLVLLCSLSRCSVSSVIVNQNGESEKSLWCILGALVSRGVG</sequence>
<accession>A0A5B7I7X2</accession>
<name>A0A5B7I7X2_PORTR</name>
<keyword evidence="2" id="KW-1185">Reference proteome</keyword>
<protein>
    <submittedName>
        <fullName evidence="1">Uncharacterized protein</fullName>
    </submittedName>
</protein>
<organism evidence="1 2">
    <name type="scientific">Portunus trituberculatus</name>
    <name type="common">Swimming crab</name>
    <name type="synonym">Neptunus trituberculatus</name>
    <dbReference type="NCBI Taxonomy" id="210409"/>
    <lineage>
        <taxon>Eukaryota</taxon>
        <taxon>Metazoa</taxon>
        <taxon>Ecdysozoa</taxon>
        <taxon>Arthropoda</taxon>
        <taxon>Crustacea</taxon>
        <taxon>Multicrustacea</taxon>
        <taxon>Malacostraca</taxon>
        <taxon>Eumalacostraca</taxon>
        <taxon>Eucarida</taxon>
        <taxon>Decapoda</taxon>
        <taxon>Pleocyemata</taxon>
        <taxon>Brachyura</taxon>
        <taxon>Eubrachyura</taxon>
        <taxon>Portunoidea</taxon>
        <taxon>Portunidae</taxon>
        <taxon>Portuninae</taxon>
        <taxon>Portunus</taxon>
    </lineage>
</organism>
<comment type="caution">
    <text evidence="1">The sequence shown here is derived from an EMBL/GenBank/DDBJ whole genome shotgun (WGS) entry which is preliminary data.</text>
</comment>
<proteinExistence type="predicted"/>
<evidence type="ECO:0000313" key="2">
    <source>
        <dbReference type="Proteomes" id="UP000324222"/>
    </source>
</evidence>
<gene>
    <name evidence="1" type="ORF">E2C01_072719</name>
</gene>
<dbReference type="AlphaFoldDB" id="A0A5B7I7X2"/>
<evidence type="ECO:0000313" key="1">
    <source>
        <dbReference type="EMBL" id="MPC78235.1"/>
    </source>
</evidence>